<dbReference type="GO" id="GO:0005886">
    <property type="term" value="C:plasma membrane"/>
    <property type="evidence" value="ECO:0007669"/>
    <property type="project" value="UniProtKB-SubCell"/>
</dbReference>
<dbReference type="EMBL" id="ASRX01000103">
    <property type="protein sequence ID" value="EYF00641.1"/>
    <property type="molecule type" value="Genomic_DNA"/>
</dbReference>
<dbReference type="PANTHER" id="PTHR34697">
    <property type="entry name" value="PHOSPHATIDYLGLYCEROL LYSYLTRANSFERASE"/>
    <property type="match status" value="1"/>
</dbReference>
<dbReference type="AlphaFoldDB" id="A0A017SWG1"/>
<feature type="transmembrane region" description="Helical" evidence="7">
    <location>
        <begin position="443"/>
        <end position="465"/>
    </location>
</feature>
<comment type="subcellular location">
    <subcellularLocation>
        <location evidence="1">Cell membrane</location>
        <topology evidence="1">Multi-pass membrane protein</topology>
    </subcellularLocation>
</comment>
<evidence type="ECO:0000256" key="1">
    <source>
        <dbReference type="ARBA" id="ARBA00004651"/>
    </source>
</evidence>
<dbReference type="InterPro" id="IPR016181">
    <property type="entry name" value="Acyl_CoA_acyltransferase"/>
</dbReference>
<feature type="transmembrane region" description="Helical" evidence="7">
    <location>
        <begin position="415"/>
        <end position="436"/>
    </location>
</feature>
<keyword evidence="10" id="KW-1185">Reference proteome</keyword>
<dbReference type="eggNOG" id="COG2898">
    <property type="taxonomic scope" value="Bacteria"/>
</dbReference>
<feature type="region of interest" description="Disordered" evidence="6">
    <location>
        <begin position="125"/>
        <end position="148"/>
    </location>
</feature>
<evidence type="ECO:0000256" key="5">
    <source>
        <dbReference type="ARBA" id="ARBA00023136"/>
    </source>
</evidence>
<keyword evidence="5 7" id="KW-0472">Membrane</keyword>
<accession>A0A017SWG1</accession>
<dbReference type="GO" id="GO:0016755">
    <property type="term" value="F:aminoacyltransferase activity"/>
    <property type="evidence" value="ECO:0007669"/>
    <property type="project" value="TreeGrafter"/>
</dbReference>
<evidence type="ECO:0000313" key="9">
    <source>
        <dbReference type="EMBL" id="EYF00641.1"/>
    </source>
</evidence>
<organism evidence="9 10">
    <name type="scientific">Chondromyces apiculatus DSM 436</name>
    <dbReference type="NCBI Taxonomy" id="1192034"/>
    <lineage>
        <taxon>Bacteria</taxon>
        <taxon>Pseudomonadati</taxon>
        <taxon>Myxococcota</taxon>
        <taxon>Polyangia</taxon>
        <taxon>Polyangiales</taxon>
        <taxon>Polyangiaceae</taxon>
        <taxon>Chondromyces</taxon>
    </lineage>
</organism>
<dbReference type="GO" id="GO:0055091">
    <property type="term" value="P:phospholipid homeostasis"/>
    <property type="evidence" value="ECO:0007669"/>
    <property type="project" value="TreeGrafter"/>
</dbReference>
<dbReference type="Proteomes" id="UP000019678">
    <property type="component" value="Unassembled WGS sequence"/>
</dbReference>
<evidence type="ECO:0000313" key="10">
    <source>
        <dbReference type="Proteomes" id="UP000019678"/>
    </source>
</evidence>
<keyword evidence="4 7" id="KW-1133">Transmembrane helix</keyword>
<evidence type="ECO:0000256" key="2">
    <source>
        <dbReference type="ARBA" id="ARBA00022475"/>
    </source>
</evidence>
<feature type="transmembrane region" description="Helical" evidence="7">
    <location>
        <begin position="387"/>
        <end position="409"/>
    </location>
</feature>
<protein>
    <recommendedName>
        <fullName evidence="8">Phosphatidylglycerol lysyltransferase C-terminal domain-containing protein</fullName>
    </recommendedName>
</protein>
<evidence type="ECO:0000256" key="7">
    <source>
        <dbReference type="SAM" id="Phobius"/>
    </source>
</evidence>
<proteinExistence type="predicted"/>
<evidence type="ECO:0000256" key="3">
    <source>
        <dbReference type="ARBA" id="ARBA00022692"/>
    </source>
</evidence>
<feature type="transmembrane region" description="Helical" evidence="7">
    <location>
        <begin position="477"/>
        <end position="497"/>
    </location>
</feature>
<keyword evidence="2" id="KW-1003">Cell membrane</keyword>
<dbReference type="InterPro" id="IPR024320">
    <property type="entry name" value="LPG_synthase_C"/>
</dbReference>
<keyword evidence="3 7" id="KW-0812">Transmembrane</keyword>
<dbReference type="STRING" id="1192034.CAP_0394"/>
<reference evidence="9 10" key="1">
    <citation type="submission" date="2013-05" db="EMBL/GenBank/DDBJ databases">
        <title>Genome assembly of Chondromyces apiculatus DSM 436.</title>
        <authorList>
            <person name="Sharma G."/>
            <person name="Khatri I."/>
            <person name="Kaur C."/>
            <person name="Mayilraj S."/>
            <person name="Subramanian S."/>
        </authorList>
    </citation>
    <scope>NUCLEOTIDE SEQUENCE [LARGE SCALE GENOMIC DNA]</scope>
    <source>
        <strain evidence="9 10">DSM 436</strain>
    </source>
</reference>
<comment type="caution">
    <text evidence="9">The sequence shown here is derived from an EMBL/GenBank/DDBJ whole genome shotgun (WGS) entry which is preliminary data.</text>
</comment>
<evidence type="ECO:0000256" key="4">
    <source>
        <dbReference type="ARBA" id="ARBA00022989"/>
    </source>
</evidence>
<feature type="domain" description="Phosphatidylglycerol lysyltransferase C-terminal" evidence="8">
    <location>
        <begin position="35"/>
        <end position="349"/>
    </location>
</feature>
<dbReference type="SUPFAM" id="SSF55729">
    <property type="entry name" value="Acyl-CoA N-acyltransferases (Nat)"/>
    <property type="match status" value="1"/>
</dbReference>
<evidence type="ECO:0000259" key="8">
    <source>
        <dbReference type="Pfam" id="PF09924"/>
    </source>
</evidence>
<dbReference type="InterPro" id="IPR051211">
    <property type="entry name" value="PG_lysyltransferase"/>
</dbReference>
<dbReference type="Pfam" id="PF09924">
    <property type="entry name" value="LPG_synthase_C"/>
    <property type="match status" value="1"/>
</dbReference>
<sequence length="502" mass="54120">MVVARWRSCAASCRQRGMNPAGQATLEDTRARVTALLRRHGWNATSPQVLEGGFSYWFDGDDACVAYVDTGGAWVAAGAPLASDATRSEVAARFVAEARARGRRACFFATELRFVRETLRDAPALGDVPTRGSSATGSRRDAATPSEAVLTSMQMGEQPVWDPRTWETSLRASRSLREQLRRARAKGVTIRAVPPAEAADPHTALGAAVGELARQWTEGRGMAPMGFLVQIELSTFPEERLCFVAEREGVLVGLLAAVPVYARNGWLIEDLLRHPDAPNGSVELLVDAAMRHLAQVGSDFATLGLAPLSGDISPWLRAARRLGAGLYDFHGLHAFKAKLRPHAWVPIFLSFPERQGSLVTTLDVLRAFASGGLVRFGLRTILRAPGIVIRLMALLLVPWTLLLASPPAAPYFPSAAVRAAWVAFDVLVAAGLFALMQRYRRPLAVLLASAVTADALLTLAQAVVYNAPRAHGLIDHLVMVSAVAAPSAAALLLWQAIRRARL</sequence>
<gene>
    <name evidence="9" type="ORF">CAP_0394</name>
</gene>
<evidence type="ECO:0000256" key="6">
    <source>
        <dbReference type="SAM" id="MobiDB-lite"/>
    </source>
</evidence>
<name>A0A017SWG1_9BACT</name>
<dbReference type="PANTHER" id="PTHR34697:SF2">
    <property type="entry name" value="PHOSPHATIDYLGLYCEROL LYSYLTRANSFERASE"/>
    <property type="match status" value="1"/>
</dbReference>